<keyword evidence="2" id="KW-1185">Reference proteome</keyword>
<evidence type="ECO:0000313" key="2">
    <source>
        <dbReference type="Proteomes" id="UP000194933"/>
    </source>
</evidence>
<accession>A0A2C9XS58</accession>
<name>A0A2C9XS58_9ENTE</name>
<dbReference type="EMBL" id="NGMO01000001">
    <property type="protein sequence ID" value="OTP12246.1"/>
    <property type="molecule type" value="Genomic_DNA"/>
</dbReference>
<dbReference type="AlphaFoldDB" id="A0A2C9XS58"/>
<comment type="caution">
    <text evidence="1">The sequence shown here is derived from an EMBL/GenBank/DDBJ whole genome shotgun (WGS) entry which is preliminary data.</text>
</comment>
<protein>
    <submittedName>
        <fullName evidence="1">Uncharacterized protein</fullName>
    </submittedName>
</protein>
<proteinExistence type="predicted"/>
<organism evidence="1 2">
    <name type="scientific">Candidatus Enterococcus wittei</name>
    <dbReference type="NCBI Taxonomy" id="1987383"/>
    <lineage>
        <taxon>Bacteria</taxon>
        <taxon>Bacillati</taxon>
        <taxon>Bacillota</taxon>
        <taxon>Bacilli</taxon>
        <taxon>Lactobacillales</taxon>
        <taxon>Enterococcaceae</taxon>
        <taxon>Enterococcus</taxon>
    </lineage>
</organism>
<reference evidence="1 2" key="1">
    <citation type="submission" date="2017-05" db="EMBL/GenBank/DDBJ databases">
        <title>The Genome Sequence of Enterococcus sp. 10A9_DIV0425.</title>
        <authorList>
            <consortium name="The Broad Institute Genomics Platform"/>
            <consortium name="The Broad Institute Genomic Center for Infectious Diseases"/>
            <person name="Earl A."/>
            <person name="Manson A."/>
            <person name="Schwartman J."/>
            <person name="Gilmore M."/>
            <person name="Abouelleil A."/>
            <person name="Cao P."/>
            <person name="Chapman S."/>
            <person name="Cusick C."/>
            <person name="Shea T."/>
            <person name="Young S."/>
            <person name="Neafsey D."/>
            <person name="Nusbaum C."/>
            <person name="Birren B."/>
        </authorList>
    </citation>
    <scope>NUCLEOTIDE SEQUENCE [LARGE SCALE GENOMIC DNA]</scope>
    <source>
        <strain evidence="1 2">10A9_DIV0425</strain>
    </source>
</reference>
<dbReference type="Proteomes" id="UP000194933">
    <property type="component" value="Unassembled WGS sequence"/>
</dbReference>
<evidence type="ECO:0000313" key="1">
    <source>
        <dbReference type="EMBL" id="OTP12246.1"/>
    </source>
</evidence>
<sequence length="130" mass="15866">MREIQILLEYMRHSKRRVVKRKSLFCWFETNSYWTKGRQINLFRQLQTSSVLLLMESGEVIRKEAMKECLVLIQYMQRHNIICLSHENFEQWLVRNGWNEKAKSRLIHQIKRMESITINEHGDVIGRFRK</sequence>
<dbReference type="RefSeq" id="WP_086283588.1">
    <property type="nucleotide sequence ID" value="NZ_NGMO01000001.1"/>
</dbReference>
<gene>
    <name evidence="1" type="ORF">A5844_000478</name>
</gene>